<feature type="domain" description="G" evidence="2">
    <location>
        <begin position="34"/>
        <end position="96"/>
    </location>
</feature>
<dbReference type="Pfam" id="PF01926">
    <property type="entry name" value="MMR_HSR1"/>
    <property type="match status" value="1"/>
</dbReference>
<organism evidence="3 4">
    <name type="scientific">Serendipita vermifera MAFF 305830</name>
    <dbReference type="NCBI Taxonomy" id="933852"/>
    <lineage>
        <taxon>Eukaryota</taxon>
        <taxon>Fungi</taxon>
        <taxon>Dikarya</taxon>
        <taxon>Basidiomycota</taxon>
        <taxon>Agaricomycotina</taxon>
        <taxon>Agaricomycetes</taxon>
        <taxon>Sebacinales</taxon>
        <taxon>Serendipitaceae</taxon>
        <taxon>Serendipita</taxon>
    </lineage>
</organism>
<dbReference type="InterPro" id="IPR027417">
    <property type="entry name" value="P-loop_NTPase"/>
</dbReference>
<keyword evidence="4" id="KW-1185">Reference proteome</keyword>
<evidence type="ECO:0000259" key="2">
    <source>
        <dbReference type="Pfam" id="PF01926"/>
    </source>
</evidence>
<dbReference type="STRING" id="933852.A0A0C2WNF2"/>
<dbReference type="Proteomes" id="UP000054097">
    <property type="component" value="Unassembled WGS sequence"/>
</dbReference>
<dbReference type="Gene3D" id="3.40.50.300">
    <property type="entry name" value="P-loop containing nucleotide triphosphate hydrolases"/>
    <property type="match status" value="1"/>
</dbReference>
<evidence type="ECO:0000256" key="1">
    <source>
        <dbReference type="SAM" id="MobiDB-lite"/>
    </source>
</evidence>
<evidence type="ECO:0000313" key="3">
    <source>
        <dbReference type="EMBL" id="KIM27773.1"/>
    </source>
</evidence>
<evidence type="ECO:0000313" key="4">
    <source>
        <dbReference type="Proteomes" id="UP000054097"/>
    </source>
</evidence>
<feature type="region of interest" description="Disordered" evidence="1">
    <location>
        <begin position="1"/>
        <end position="26"/>
    </location>
</feature>
<dbReference type="InterPro" id="IPR006073">
    <property type="entry name" value="GTP-bd"/>
</dbReference>
<dbReference type="GO" id="GO:0005525">
    <property type="term" value="F:GTP binding"/>
    <property type="evidence" value="ECO:0007669"/>
    <property type="project" value="InterPro"/>
</dbReference>
<feature type="compositionally biased region" description="Pro residues" evidence="1">
    <location>
        <begin position="1"/>
        <end position="10"/>
    </location>
</feature>
<gene>
    <name evidence="3" type="ORF">M408DRAFT_24148</name>
</gene>
<dbReference type="CDD" id="cd00882">
    <property type="entry name" value="Ras_like_GTPase"/>
    <property type="match status" value="1"/>
</dbReference>
<reference evidence="3 4" key="1">
    <citation type="submission" date="2014-04" db="EMBL/GenBank/DDBJ databases">
        <authorList>
            <consortium name="DOE Joint Genome Institute"/>
            <person name="Kuo A."/>
            <person name="Zuccaro A."/>
            <person name="Kohler A."/>
            <person name="Nagy L.G."/>
            <person name="Floudas D."/>
            <person name="Copeland A."/>
            <person name="Barry K.W."/>
            <person name="Cichocki N."/>
            <person name="Veneault-Fourrey C."/>
            <person name="LaButti K."/>
            <person name="Lindquist E.A."/>
            <person name="Lipzen A."/>
            <person name="Lundell T."/>
            <person name="Morin E."/>
            <person name="Murat C."/>
            <person name="Sun H."/>
            <person name="Tunlid A."/>
            <person name="Henrissat B."/>
            <person name="Grigoriev I.V."/>
            <person name="Hibbett D.S."/>
            <person name="Martin F."/>
            <person name="Nordberg H.P."/>
            <person name="Cantor M.N."/>
            <person name="Hua S.X."/>
        </authorList>
    </citation>
    <scope>NUCLEOTIDE SEQUENCE [LARGE SCALE GENOMIC DNA]</scope>
    <source>
        <strain evidence="3 4">MAFF 305830</strain>
    </source>
</reference>
<sequence>MPAFLPPSSPPRLLEPATEENALNSDSNSDDAVIVIMGPTGGGKTAFINLASNSDLKVGEGLESCTVDVASSLPFQLDGKRVVLVDTPGFDGSARSDTEILRMVSDFLITSYEDGKKVAGVLYFHRISDFRMGGISRRNFQALRELCGDATLRNVIIVTNMWGEVTPEMGDKRENQLKTEEKFFLPAIAAGASVYRHDNTKLSAEIILRHIVGNIPLPLNRIQEIIDERRAPNQTTTGTVLDYELLVKEEMHRKAMEEMRREMEATKWVMDVRMRREKERRGAATKVVETDLLNLGKRYKEERDKWDYQRQEREWNKDLEWKRKVVDREMERQSLQRMMDKAWGRTGVDAFDKRLTILLALAMIDLLN</sequence>
<proteinExistence type="predicted"/>
<protein>
    <recommendedName>
        <fullName evidence="2">G domain-containing protein</fullName>
    </recommendedName>
</protein>
<dbReference type="HOGENOM" id="CLU_018003_1_1_1"/>
<accession>A0A0C2WNF2</accession>
<name>A0A0C2WNF2_SERVB</name>
<dbReference type="EMBL" id="KN824296">
    <property type="protein sequence ID" value="KIM27773.1"/>
    <property type="molecule type" value="Genomic_DNA"/>
</dbReference>
<dbReference type="SUPFAM" id="SSF52540">
    <property type="entry name" value="P-loop containing nucleoside triphosphate hydrolases"/>
    <property type="match status" value="1"/>
</dbReference>
<reference evidence="4" key="2">
    <citation type="submission" date="2015-01" db="EMBL/GenBank/DDBJ databases">
        <title>Evolutionary Origins and Diversification of the Mycorrhizal Mutualists.</title>
        <authorList>
            <consortium name="DOE Joint Genome Institute"/>
            <consortium name="Mycorrhizal Genomics Consortium"/>
            <person name="Kohler A."/>
            <person name="Kuo A."/>
            <person name="Nagy L.G."/>
            <person name="Floudas D."/>
            <person name="Copeland A."/>
            <person name="Barry K.W."/>
            <person name="Cichocki N."/>
            <person name="Veneault-Fourrey C."/>
            <person name="LaButti K."/>
            <person name="Lindquist E.A."/>
            <person name="Lipzen A."/>
            <person name="Lundell T."/>
            <person name="Morin E."/>
            <person name="Murat C."/>
            <person name="Riley R."/>
            <person name="Ohm R."/>
            <person name="Sun H."/>
            <person name="Tunlid A."/>
            <person name="Henrissat B."/>
            <person name="Grigoriev I.V."/>
            <person name="Hibbett D.S."/>
            <person name="Martin F."/>
        </authorList>
    </citation>
    <scope>NUCLEOTIDE SEQUENCE [LARGE SCALE GENOMIC DNA]</scope>
    <source>
        <strain evidence="4">MAFF 305830</strain>
    </source>
</reference>
<dbReference type="OrthoDB" id="8954335at2759"/>
<dbReference type="AlphaFoldDB" id="A0A0C2WNF2"/>